<dbReference type="OrthoDB" id="144586at2"/>
<reference evidence="2" key="2">
    <citation type="submission" date="2012-03" db="EMBL/GenBank/DDBJ databases">
        <title>Genome sequence of the fruiting myxobacterium Corallococcus coralloides DSM 2259.</title>
        <authorList>
            <person name="Huntley S."/>
            <person name="Zhang Y."/>
            <person name="Treuner-Lange A."/>
            <person name="Sensen C.W."/>
            <person name="Sogaard-Andersen L."/>
        </authorList>
    </citation>
    <scope>NUCLEOTIDE SEQUENCE [LARGE SCALE GENOMIC DNA]</scope>
    <source>
        <strain evidence="2">ATCC 25202 / DSM 2259 / NBRC 100086 / M2</strain>
    </source>
</reference>
<dbReference type="RefSeq" id="WP_014392922.1">
    <property type="nucleotide sequence ID" value="NC_017030.1"/>
</dbReference>
<dbReference type="Proteomes" id="UP000007587">
    <property type="component" value="Chromosome"/>
</dbReference>
<evidence type="ECO:0000313" key="1">
    <source>
        <dbReference type="EMBL" id="AFE03247.1"/>
    </source>
</evidence>
<dbReference type="InParanoid" id="H8MTF8"/>
<accession>H8MTF8</accession>
<dbReference type="KEGG" id="ccx:COCOR_00064"/>
<sequence>MKDFIPGLHGVDGGLRVGYILSRHELGVKDLTSDNGLQGIVVEPVHVYRNTFELLGTLSF</sequence>
<dbReference type="HOGENOM" id="CLU_2933492_0_0_7"/>
<proteinExistence type="predicted"/>
<name>H8MTF8_CORCM</name>
<protein>
    <submittedName>
        <fullName evidence="1">Uncharacterized protein</fullName>
    </submittedName>
</protein>
<organism evidence="1 2">
    <name type="scientific">Corallococcus coralloides (strain ATCC 25202 / DSM 2259 / NBRC 100086 / M2)</name>
    <name type="common">Myxococcus coralloides</name>
    <dbReference type="NCBI Taxonomy" id="1144275"/>
    <lineage>
        <taxon>Bacteria</taxon>
        <taxon>Pseudomonadati</taxon>
        <taxon>Myxococcota</taxon>
        <taxon>Myxococcia</taxon>
        <taxon>Myxococcales</taxon>
        <taxon>Cystobacterineae</taxon>
        <taxon>Myxococcaceae</taxon>
        <taxon>Corallococcus</taxon>
    </lineage>
</organism>
<evidence type="ECO:0000313" key="2">
    <source>
        <dbReference type="Proteomes" id="UP000007587"/>
    </source>
</evidence>
<dbReference type="EMBL" id="CP003389">
    <property type="protein sequence ID" value="AFE03247.1"/>
    <property type="molecule type" value="Genomic_DNA"/>
</dbReference>
<dbReference type="AlphaFoldDB" id="H8MTF8"/>
<gene>
    <name evidence="1" type="ordered locus">COCOR_00064</name>
</gene>
<keyword evidence="2" id="KW-1185">Reference proteome</keyword>
<reference evidence="1 2" key="1">
    <citation type="journal article" date="2012" name="J. Bacteriol.">
        <title>Complete Genome Sequence of the Fruiting Myxobacterium Corallococcus coralloides DSM 2259.</title>
        <authorList>
            <person name="Huntley S."/>
            <person name="Zhang Y."/>
            <person name="Treuner-Lange A."/>
            <person name="Kneip S."/>
            <person name="Sensen C.W."/>
            <person name="Sogaard-Andersen L."/>
        </authorList>
    </citation>
    <scope>NUCLEOTIDE SEQUENCE [LARGE SCALE GENOMIC DNA]</scope>
    <source>
        <strain evidence="2">ATCC 25202 / DSM 2259 / NBRC 100086 / M2</strain>
    </source>
</reference>